<evidence type="ECO:0000256" key="5">
    <source>
        <dbReference type="ARBA" id="ARBA00022989"/>
    </source>
</evidence>
<keyword evidence="8" id="KW-1015">Disulfide bond</keyword>
<comment type="similarity">
    <text evidence="2">Belongs to the VKOR family.</text>
</comment>
<evidence type="ECO:0000256" key="9">
    <source>
        <dbReference type="ARBA" id="ARBA00023284"/>
    </source>
</evidence>
<dbReference type="Proteomes" id="UP001060771">
    <property type="component" value="Chromosome"/>
</dbReference>
<feature type="transmembrane region" description="Helical" evidence="10">
    <location>
        <begin position="98"/>
        <end position="118"/>
    </location>
</feature>
<evidence type="ECO:0000256" key="4">
    <source>
        <dbReference type="ARBA" id="ARBA00022719"/>
    </source>
</evidence>
<reference evidence="13" key="1">
    <citation type="submission" date="2022-09" db="EMBL/GenBank/DDBJ databases">
        <title>Complete genome sequence of Vulcanisaeta souniana.</title>
        <authorList>
            <person name="Kato S."/>
            <person name="Itoh T."/>
            <person name="Ohkuma M."/>
        </authorList>
    </citation>
    <scope>NUCLEOTIDE SEQUENCE [LARGE SCALE GENOMIC DNA]</scope>
    <source>
        <strain evidence="13">JCM 11219</strain>
    </source>
</reference>
<dbReference type="EMBL" id="AP026830">
    <property type="protein sequence ID" value="BDR92594.1"/>
    <property type="molecule type" value="Genomic_DNA"/>
</dbReference>
<keyword evidence="9" id="KW-0676">Redox-active center</keyword>
<proteinExistence type="inferred from homology"/>
<evidence type="ECO:0000313" key="12">
    <source>
        <dbReference type="EMBL" id="BDR92594.1"/>
    </source>
</evidence>
<evidence type="ECO:0000256" key="7">
    <source>
        <dbReference type="ARBA" id="ARBA00023136"/>
    </source>
</evidence>
<dbReference type="InterPro" id="IPR038354">
    <property type="entry name" value="VKOR_sf"/>
</dbReference>
<organism evidence="12 13">
    <name type="scientific">Vulcanisaeta souniana JCM 11219</name>
    <dbReference type="NCBI Taxonomy" id="1293586"/>
    <lineage>
        <taxon>Archaea</taxon>
        <taxon>Thermoproteota</taxon>
        <taxon>Thermoprotei</taxon>
        <taxon>Thermoproteales</taxon>
        <taxon>Thermoproteaceae</taxon>
        <taxon>Vulcanisaeta</taxon>
    </lineage>
</organism>
<dbReference type="InterPro" id="IPR012932">
    <property type="entry name" value="VKOR"/>
</dbReference>
<keyword evidence="13" id="KW-1185">Reference proteome</keyword>
<keyword evidence="7 10" id="KW-0472">Membrane</keyword>
<comment type="subcellular location">
    <subcellularLocation>
        <location evidence="1">Membrane</location>
        <topology evidence="1">Multi-pass membrane protein</topology>
    </subcellularLocation>
</comment>
<gene>
    <name evidence="12" type="ORF">Vsou_16870</name>
</gene>
<evidence type="ECO:0000259" key="11">
    <source>
        <dbReference type="SMART" id="SM00756"/>
    </source>
</evidence>
<evidence type="ECO:0000256" key="6">
    <source>
        <dbReference type="ARBA" id="ARBA00023002"/>
    </source>
</evidence>
<feature type="domain" description="Vitamin K epoxide reductase" evidence="11">
    <location>
        <begin position="5"/>
        <end position="150"/>
    </location>
</feature>
<evidence type="ECO:0000313" key="13">
    <source>
        <dbReference type="Proteomes" id="UP001060771"/>
    </source>
</evidence>
<accession>A0ABM8BNK1</accession>
<feature type="transmembrane region" description="Helical" evidence="10">
    <location>
        <begin position="72"/>
        <end position="91"/>
    </location>
</feature>
<keyword evidence="5 10" id="KW-1133">Transmembrane helix</keyword>
<evidence type="ECO:0000256" key="10">
    <source>
        <dbReference type="SAM" id="Phobius"/>
    </source>
</evidence>
<evidence type="ECO:0000256" key="8">
    <source>
        <dbReference type="ARBA" id="ARBA00023157"/>
    </source>
</evidence>
<dbReference type="CDD" id="cd12918">
    <property type="entry name" value="VKOR_arc"/>
    <property type="match status" value="1"/>
</dbReference>
<evidence type="ECO:0000256" key="2">
    <source>
        <dbReference type="ARBA" id="ARBA00006214"/>
    </source>
</evidence>
<feature type="transmembrane region" description="Helical" evidence="10">
    <location>
        <begin position="7"/>
        <end position="31"/>
    </location>
</feature>
<dbReference type="Gene3D" id="1.20.1440.130">
    <property type="entry name" value="VKOR domain"/>
    <property type="match status" value="1"/>
</dbReference>
<dbReference type="Pfam" id="PF07884">
    <property type="entry name" value="VKOR"/>
    <property type="match status" value="1"/>
</dbReference>
<keyword evidence="3 10" id="KW-0812">Transmembrane</keyword>
<keyword evidence="6" id="KW-0560">Oxidoreductase</keyword>
<feature type="transmembrane region" description="Helical" evidence="10">
    <location>
        <begin position="124"/>
        <end position="150"/>
    </location>
</feature>
<protein>
    <submittedName>
        <fullName evidence="12">VKOR family protein</fullName>
    </submittedName>
</protein>
<sequence>MGKLARLWLMLMLTFSLIGLFASSIVIYTYYYLRELPPLCSTFKSPFPGITIDCERVLSSKYSDIGGVPLDLLAAVWFVINIILVILYNFGSGNVATLAINALFYWRFLGIIIVPYLIVVETYLLHALCVYCTIMHIMIIIDFTVVTVFFTRLKRSLMA</sequence>
<evidence type="ECO:0000256" key="3">
    <source>
        <dbReference type="ARBA" id="ARBA00022692"/>
    </source>
</evidence>
<dbReference type="SMART" id="SM00756">
    <property type="entry name" value="VKc"/>
    <property type="match status" value="1"/>
</dbReference>
<keyword evidence="4" id="KW-0874">Quinone</keyword>
<evidence type="ECO:0000256" key="1">
    <source>
        <dbReference type="ARBA" id="ARBA00004141"/>
    </source>
</evidence>
<name>A0ABM8BNK1_9CREN</name>